<evidence type="ECO:0000313" key="1">
    <source>
        <dbReference type="EMBL" id="PAX09184.1"/>
    </source>
</evidence>
<organism evidence="1 2">
    <name type="scientific">Sphingomonas lenta</name>
    <dbReference type="NCBI Taxonomy" id="1141887"/>
    <lineage>
        <taxon>Bacteria</taxon>
        <taxon>Pseudomonadati</taxon>
        <taxon>Pseudomonadota</taxon>
        <taxon>Alphaproteobacteria</taxon>
        <taxon>Sphingomonadales</taxon>
        <taxon>Sphingomonadaceae</taxon>
        <taxon>Sphingomonas</taxon>
    </lineage>
</organism>
<dbReference type="SUPFAM" id="SSF52540">
    <property type="entry name" value="P-loop containing nucleoside triphosphate hydrolases"/>
    <property type="match status" value="1"/>
</dbReference>
<dbReference type="EMBL" id="NSLI01000002">
    <property type="protein sequence ID" value="PAX09184.1"/>
    <property type="molecule type" value="Genomic_DNA"/>
</dbReference>
<accession>A0A2A2SIR9</accession>
<dbReference type="Proteomes" id="UP000218151">
    <property type="component" value="Unassembled WGS sequence"/>
</dbReference>
<dbReference type="AlphaFoldDB" id="A0A2A2SIR9"/>
<comment type="caution">
    <text evidence="1">The sequence shown here is derived from an EMBL/GenBank/DDBJ whole genome shotgun (WGS) entry which is preliminary data.</text>
</comment>
<proteinExistence type="predicted"/>
<reference evidence="2" key="1">
    <citation type="submission" date="2017-09" db="EMBL/GenBank/DDBJ databases">
        <authorList>
            <person name="Feng G."/>
            <person name="Zhu H."/>
        </authorList>
    </citation>
    <scope>NUCLEOTIDE SEQUENCE [LARGE SCALE GENOMIC DNA]</scope>
    <source>
        <strain evidence="2">1PNM-20</strain>
    </source>
</reference>
<evidence type="ECO:0000313" key="2">
    <source>
        <dbReference type="Proteomes" id="UP000218151"/>
    </source>
</evidence>
<dbReference type="Gene3D" id="3.40.50.300">
    <property type="entry name" value="P-loop containing nucleotide triphosphate hydrolases"/>
    <property type="match status" value="1"/>
</dbReference>
<name>A0A2A2SIR9_9SPHN</name>
<keyword evidence="2" id="KW-1185">Reference proteome</keyword>
<dbReference type="PIRSF" id="PIRSF034285">
    <property type="entry name" value="UCP034285"/>
    <property type="match status" value="1"/>
</dbReference>
<dbReference type="InterPro" id="IPR017026">
    <property type="entry name" value="ImuA"/>
</dbReference>
<sequence>MLAFGIDAVDDRLAAGGLAVGGMHEVAGASTSLADDAAATLFIAGVAARFVAASTGQALWATTRFDLYAPGLEQAGLRPADVLYAELRDDNALLALIEDAVRDGSPAVVIGEVRRASMVATRRLQLAAAARGVPVILFRRWRKLGREPFEEPSAASTRWRVGCAPSTPLRVAGVGRSRWAVDLVRQRGGEACSWIVEGCDATGRLAVPAPARHRAAAQAGTSQHLAA</sequence>
<dbReference type="OrthoDB" id="7202530at2"/>
<protein>
    <submittedName>
        <fullName evidence="1">Protein ImuA</fullName>
    </submittedName>
</protein>
<gene>
    <name evidence="1" type="ORF">CKY28_06765</name>
</gene>
<dbReference type="InterPro" id="IPR027417">
    <property type="entry name" value="P-loop_NTPase"/>
</dbReference>